<dbReference type="EMBL" id="ML996569">
    <property type="protein sequence ID" value="KAF2759570.1"/>
    <property type="molecule type" value="Genomic_DNA"/>
</dbReference>
<evidence type="ECO:0000313" key="3">
    <source>
        <dbReference type="Proteomes" id="UP000799437"/>
    </source>
</evidence>
<feature type="domain" description="DJ-1/PfpI" evidence="1">
    <location>
        <begin position="62"/>
        <end position="187"/>
    </location>
</feature>
<dbReference type="InterPro" id="IPR002818">
    <property type="entry name" value="DJ-1/PfpI"/>
</dbReference>
<name>A0A6A6WC83_9PEZI</name>
<evidence type="ECO:0000313" key="2">
    <source>
        <dbReference type="EMBL" id="KAF2759570.1"/>
    </source>
</evidence>
<keyword evidence="3" id="KW-1185">Reference proteome</keyword>
<dbReference type="Gene3D" id="3.40.50.880">
    <property type="match status" value="1"/>
</dbReference>
<dbReference type="PANTHER" id="PTHR43130:SF7">
    <property type="entry name" value="DJ-1_PFPI DOMAIN-CONTAINING PROTEIN"/>
    <property type="match status" value="1"/>
</dbReference>
<protein>
    <submittedName>
        <fullName evidence="2">PfpI endopeptidase-like protein</fullName>
    </submittedName>
</protein>
<gene>
    <name evidence="2" type="ORF">EJ05DRAFT_302507</name>
</gene>
<dbReference type="OrthoDB" id="543156at2759"/>
<dbReference type="InterPro" id="IPR052158">
    <property type="entry name" value="INH-QAR"/>
</dbReference>
<dbReference type="Pfam" id="PF01965">
    <property type="entry name" value="DJ-1_PfpI"/>
    <property type="match status" value="1"/>
</dbReference>
<accession>A0A6A6WC83</accession>
<organism evidence="2 3">
    <name type="scientific">Pseudovirgaria hyperparasitica</name>
    <dbReference type="NCBI Taxonomy" id="470096"/>
    <lineage>
        <taxon>Eukaryota</taxon>
        <taxon>Fungi</taxon>
        <taxon>Dikarya</taxon>
        <taxon>Ascomycota</taxon>
        <taxon>Pezizomycotina</taxon>
        <taxon>Dothideomycetes</taxon>
        <taxon>Dothideomycetes incertae sedis</taxon>
        <taxon>Acrospermales</taxon>
        <taxon>Acrospermaceae</taxon>
        <taxon>Pseudovirgaria</taxon>
    </lineage>
</organism>
<dbReference type="AlphaFoldDB" id="A0A6A6WC83"/>
<dbReference type="PANTHER" id="PTHR43130">
    <property type="entry name" value="ARAC-FAMILY TRANSCRIPTIONAL REGULATOR"/>
    <property type="match status" value="1"/>
</dbReference>
<evidence type="ECO:0000259" key="1">
    <source>
        <dbReference type="Pfam" id="PF01965"/>
    </source>
</evidence>
<dbReference type="Proteomes" id="UP000799437">
    <property type="component" value="Unassembled WGS sequence"/>
</dbReference>
<dbReference type="GeneID" id="54481668"/>
<dbReference type="RefSeq" id="XP_033602021.1">
    <property type="nucleotide sequence ID" value="XM_033740614.1"/>
</dbReference>
<sequence>MSNRKLRVGVLFSGPVQTLDMSPIDLFGMLGRDYLQACDLPKPLLDLGLDVECLYIASAKHHPFISCTADCRIKMTHTLDSSDCAPGTLDVLMVPGPDPNATHDKDVLDFLRGHFDAHRTDILVICTGAFVAASSGIYDGKTASGPRALLPKLKKDFPKVQWTDKRWEVDGNIWSSGGITNGLNMAGVYIRRRYPGPLGSAVCAMADVEDRGREYRNSTVVESGWWVIQIFRAWLFGKKA</sequence>
<reference evidence="2" key="1">
    <citation type="journal article" date="2020" name="Stud. Mycol.">
        <title>101 Dothideomycetes genomes: a test case for predicting lifestyles and emergence of pathogens.</title>
        <authorList>
            <person name="Haridas S."/>
            <person name="Albert R."/>
            <person name="Binder M."/>
            <person name="Bloem J."/>
            <person name="Labutti K."/>
            <person name="Salamov A."/>
            <person name="Andreopoulos B."/>
            <person name="Baker S."/>
            <person name="Barry K."/>
            <person name="Bills G."/>
            <person name="Bluhm B."/>
            <person name="Cannon C."/>
            <person name="Castanera R."/>
            <person name="Culley D."/>
            <person name="Daum C."/>
            <person name="Ezra D."/>
            <person name="Gonzalez J."/>
            <person name="Henrissat B."/>
            <person name="Kuo A."/>
            <person name="Liang C."/>
            <person name="Lipzen A."/>
            <person name="Lutzoni F."/>
            <person name="Magnuson J."/>
            <person name="Mondo S."/>
            <person name="Nolan M."/>
            <person name="Ohm R."/>
            <person name="Pangilinan J."/>
            <person name="Park H.-J."/>
            <person name="Ramirez L."/>
            <person name="Alfaro M."/>
            <person name="Sun H."/>
            <person name="Tritt A."/>
            <person name="Yoshinaga Y."/>
            <person name="Zwiers L.-H."/>
            <person name="Turgeon B."/>
            <person name="Goodwin S."/>
            <person name="Spatafora J."/>
            <person name="Crous P."/>
            <person name="Grigoriev I."/>
        </authorList>
    </citation>
    <scope>NUCLEOTIDE SEQUENCE</scope>
    <source>
        <strain evidence="2">CBS 121739</strain>
    </source>
</reference>
<dbReference type="InterPro" id="IPR029062">
    <property type="entry name" value="Class_I_gatase-like"/>
</dbReference>
<dbReference type="SUPFAM" id="SSF52317">
    <property type="entry name" value="Class I glutamine amidotransferase-like"/>
    <property type="match status" value="1"/>
</dbReference>
<proteinExistence type="predicted"/>